<reference evidence="1 2" key="1">
    <citation type="submission" date="2015-09" db="EMBL/GenBank/DDBJ databases">
        <title>Draft genome sequence of Alicyclobacillus ferrooxydans DSM 22381.</title>
        <authorList>
            <person name="Hemp J."/>
        </authorList>
    </citation>
    <scope>NUCLEOTIDE SEQUENCE [LARGE SCALE GENOMIC DNA]</scope>
    <source>
        <strain evidence="1 2">TC-34</strain>
    </source>
</reference>
<protein>
    <submittedName>
        <fullName evidence="1">Uncharacterized protein</fullName>
    </submittedName>
</protein>
<sequence length="202" mass="23404">MTLSLVIDGVLQPIDNTLTSLRDRILELQTEQRYVKTVMVNGESTVLTDIFNRHFAEESQVEIFTYNSLDELIEDTMESSNQYIPRLIGAIESSVRAFADFRNVEGVEWLQKSAGILDWHLGVLRNFDAMAPEKDILVCEMYNRTQETYDAVKQAVESVDFVALHDLLKHELLPLLLSWHQSVQVFQHQMELEHMKQKLNLH</sequence>
<organism evidence="1 2">
    <name type="scientific">Alicyclobacillus ferrooxydans</name>
    <dbReference type="NCBI Taxonomy" id="471514"/>
    <lineage>
        <taxon>Bacteria</taxon>
        <taxon>Bacillati</taxon>
        <taxon>Bacillota</taxon>
        <taxon>Bacilli</taxon>
        <taxon>Bacillales</taxon>
        <taxon>Alicyclobacillaceae</taxon>
        <taxon>Alicyclobacillus</taxon>
    </lineage>
</organism>
<dbReference type="Proteomes" id="UP000050482">
    <property type="component" value="Unassembled WGS sequence"/>
</dbReference>
<dbReference type="STRING" id="471514.AN477_06965"/>
<accession>A0A0P9CFL5</accession>
<name>A0A0P9CFL5_9BACL</name>
<comment type="caution">
    <text evidence="1">The sequence shown here is derived from an EMBL/GenBank/DDBJ whole genome shotgun (WGS) entry which is preliminary data.</text>
</comment>
<dbReference type="EMBL" id="LJCO01000033">
    <property type="protein sequence ID" value="KPV44368.1"/>
    <property type="molecule type" value="Genomic_DNA"/>
</dbReference>
<dbReference type="PATRIC" id="fig|471514.4.peg.3634"/>
<gene>
    <name evidence="1" type="ORF">AN477_06965</name>
</gene>
<evidence type="ECO:0000313" key="2">
    <source>
        <dbReference type="Proteomes" id="UP000050482"/>
    </source>
</evidence>
<evidence type="ECO:0000313" key="1">
    <source>
        <dbReference type="EMBL" id="KPV44368.1"/>
    </source>
</evidence>
<dbReference type="AlphaFoldDB" id="A0A0P9CFL5"/>
<proteinExistence type="predicted"/>
<dbReference type="RefSeq" id="WP_054968451.1">
    <property type="nucleotide sequence ID" value="NZ_LJCO01000033.1"/>
</dbReference>
<keyword evidence="2" id="KW-1185">Reference proteome</keyword>